<name>X1Q4F4_9ZZZZ</name>
<accession>X1Q4F4</accession>
<gene>
    <name evidence="1" type="ORF">S12H4_08082</name>
</gene>
<protein>
    <submittedName>
        <fullName evidence="1">Uncharacterized protein</fullName>
    </submittedName>
</protein>
<sequence>MNLIVPIIGKGLEFYVMYEYQENESYFNSTTTTTLDFFNPINYSMQNLTGGIKWKF</sequence>
<dbReference type="AlphaFoldDB" id="X1Q4F4"/>
<evidence type="ECO:0000313" key="1">
    <source>
        <dbReference type="EMBL" id="GAI63103.1"/>
    </source>
</evidence>
<reference evidence="1" key="1">
    <citation type="journal article" date="2014" name="Front. Microbiol.">
        <title>High frequency of phylogenetically diverse reductive dehalogenase-homologous genes in deep subseafloor sedimentary metagenomes.</title>
        <authorList>
            <person name="Kawai M."/>
            <person name="Futagami T."/>
            <person name="Toyoda A."/>
            <person name="Takaki Y."/>
            <person name="Nishi S."/>
            <person name="Hori S."/>
            <person name="Arai W."/>
            <person name="Tsubouchi T."/>
            <person name="Morono Y."/>
            <person name="Uchiyama I."/>
            <person name="Ito T."/>
            <person name="Fujiyama A."/>
            <person name="Inagaki F."/>
            <person name="Takami H."/>
        </authorList>
    </citation>
    <scope>NUCLEOTIDE SEQUENCE</scope>
    <source>
        <strain evidence="1">Expedition CK06-06</strain>
    </source>
</reference>
<proteinExistence type="predicted"/>
<dbReference type="EMBL" id="BARW01003079">
    <property type="protein sequence ID" value="GAI63103.1"/>
    <property type="molecule type" value="Genomic_DNA"/>
</dbReference>
<comment type="caution">
    <text evidence="1">The sequence shown here is derived from an EMBL/GenBank/DDBJ whole genome shotgun (WGS) entry which is preliminary data.</text>
</comment>
<organism evidence="1">
    <name type="scientific">marine sediment metagenome</name>
    <dbReference type="NCBI Taxonomy" id="412755"/>
    <lineage>
        <taxon>unclassified sequences</taxon>
        <taxon>metagenomes</taxon>
        <taxon>ecological metagenomes</taxon>
    </lineage>
</organism>